<dbReference type="RefSeq" id="WP_092078370.1">
    <property type="nucleotide sequence ID" value="NZ_FOYI01000003.1"/>
</dbReference>
<evidence type="ECO:0000313" key="14">
    <source>
        <dbReference type="Proteomes" id="UP000199302"/>
    </source>
</evidence>
<feature type="transmembrane region" description="Helical" evidence="8">
    <location>
        <begin position="479"/>
        <end position="503"/>
    </location>
</feature>
<protein>
    <submittedName>
        <fullName evidence="13">Small-conductance mechanosensitive channel</fullName>
    </submittedName>
</protein>
<evidence type="ECO:0000313" key="13">
    <source>
        <dbReference type="EMBL" id="SFR05123.1"/>
    </source>
</evidence>
<dbReference type="Gene3D" id="2.30.30.60">
    <property type="match status" value="1"/>
</dbReference>
<evidence type="ECO:0000256" key="3">
    <source>
        <dbReference type="ARBA" id="ARBA00022475"/>
    </source>
</evidence>
<dbReference type="InterPro" id="IPR006686">
    <property type="entry name" value="MscS_channel_CS"/>
</dbReference>
<proteinExistence type="inferred from homology"/>
<evidence type="ECO:0000259" key="10">
    <source>
        <dbReference type="Pfam" id="PF00924"/>
    </source>
</evidence>
<dbReference type="OrthoDB" id="9799209at2"/>
<feature type="signal peptide" evidence="9">
    <location>
        <begin position="1"/>
        <end position="29"/>
    </location>
</feature>
<organism evidence="13 14">
    <name type="scientific">Poseidonocella sedimentorum</name>
    <dbReference type="NCBI Taxonomy" id="871652"/>
    <lineage>
        <taxon>Bacteria</taxon>
        <taxon>Pseudomonadati</taxon>
        <taxon>Pseudomonadota</taxon>
        <taxon>Alphaproteobacteria</taxon>
        <taxon>Rhodobacterales</taxon>
        <taxon>Roseobacteraceae</taxon>
        <taxon>Poseidonocella</taxon>
    </lineage>
</organism>
<evidence type="ECO:0000256" key="1">
    <source>
        <dbReference type="ARBA" id="ARBA00004651"/>
    </source>
</evidence>
<dbReference type="AlphaFoldDB" id="A0A1I6DI57"/>
<dbReference type="SUPFAM" id="SSF82861">
    <property type="entry name" value="Mechanosensitive channel protein MscS (YggB), transmembrane region"/>
    <property type="match status" value="1"/>
</dbReference>
<evidence type="ECO:0000256" key="4">
    <source>
        <dbReference type="ARBA" id="ARBA00022692"/>
    </source>
</evidence>
<dbReference type="InterPro" id="IPR011066">
    <property type="entry name" value="MscS_channel_C_sf"/>
</dbReference>
<name>A0A1I6DI57_9RHOB</name>
<dbReference type="PROSITE" id="PS51318">
    <property type="entry name" value="TAT"/>
    <property type="match status" value="1"/>
</dbReference>
<evidence type="ECO:0000256" key="7">
    <source>
        <dbReference type="SAM" id="MobiDB-lite"/>
    </source>
</evidence>
<evidence type="ECO:0000256" key="2">
    <source>
        <dbReference type="ARBA" id="ARBA00008017"/>
    </source>
</evidence>
<evidence type="ECO:0000259" key="12">
    <source>
        <dbReference type="Pfam" id="PF21082"/>
    </source>
</evidence>
<feature type="transmembrane region" description="Helical" evidence="8">
    <location>
        <begin position="596"/>
        <end position="616"/>
    </location>
</feature>
<comment type="subcellular location">
    <subcellularLocation>
        <location evidence="1">Cell membrane</location>
        <topology evidence="1">Multi-pass membrane protein</topology>
    </subcellularLocation>
</comment>
<dbReference type="Pfam" id="PF00924">
    <property type="entry name" value="MS_channel_2nd"/>
    <property type="match status" value="1"/>
</dbReference>
<feature type="domain" description="DUF3772" evidence="11">
    <location>
        <begin position="133"/>
        <end position="192"/>
    </location>
</feature>
<dbReference type="InterPro" id="IPR049278">
    <property type="entry name" value="MS_channel_C"/>
</dbReference>
<dbReference type="PANTHER" id="PTHR30347:SF1">
    <property type="entry name" value="MECHANOSENSITIVE CHANNEL MSCK"/>
    <property type="match status" value="1"/>
</dbReference>
<feature type="transmembrane region" description="Helical" evidence="8">
    <location>
        <begin position="326"/>
        <end position="348"/>
    </location>
</feature>
<dbReference type="EMBL" id="FOYI01000003">
    <property type="protein sequence ID" value="SFR05123.1"/>
    <property type="molecule type" value="Genomic_DNA"/>
</dbReference>
<dbReference type="PROSITE" id="PS01246">
    <property type="entry name" value="UPF0003"/>
    <property type="match status" value="1"/>
</dbReference>
<keyword evidence="4 8" id="KW-0812">Transmembrane</keyword>
<keyword evidence="14" id="KW-1185">Reference proteome</keyword>
<keyword evidence="6 8" id="KW-0472">Membrane</keyword>
<dbReference type="InterPro" id="IPR022249">
    <property type="entry name" value="DUF3772"/>
</dbReference>
<dbReference type="InterPro" id="IPR006311">
    <property type="entry name" value="TAT_signal"/>
</dbReference>
<reference evidence="13 14" key="1">
    <citation type="submission" date="2016-10" db="EMBL/GenBank/DDBJ databases">
        <authorList>
            <person name="de Groot N.N."/>
        </authorList>
    </citation>
    <scope>NUCLEOTIDE SEQUENCE [LARGE SCALE GENOMIC DNA]</scope>
    <source>
        <strain evidence="14">KMM 9023,NRIC 0796,JCM 17311,KCTC 23692</strain>
    </source>
</reference>
<feature type="chain" id="PRO_5011436496" evidence="9">
    <location>
        <begin position="30"/>
        <end position="839"/>
    </location>
</feature>
<keyword evidence="3" id="KW-1003">Cell membrane</keyword>
<evidence type="ECO:0000256" key="8">
    <source>
        <dbReference type="SAM" id="Phobius"/>
    </source>
</evidence>
<keyword evidence="5 8" id="KW-1133">Transmembrane helix</keyword>
<evidence type="ECO:0000259" key="11">
    <source>
        <dbReference type="Pfam" id="PF12607"/>
    </source>
</evidence>
<evidence type="ECO:0000256" key="9">
    <source>
        <dbReference type="SAM" id="SignalP"/>
    </source>
</evidence>
<feature type="transmembrane region" description="Helical" evidence="8">
    <location>
        <begin position="573"/>
        <end position="590"/>
    </location>
</feature>
<dbReference type="STRING" id="871652.SAMN04515673_103307"/>
<dbReference type="InterPro" id="IPR006685">
    <property type="entry name" value="MscS_channel_2nd"/>
</dbReference>
<feature type="transmembrane region" description="Helical" evidence="8">
    <location>
        <begin position="530"/>
        <end position="552"/>
    </location>
</feature>
<feature type="domain" description="Mechanosensitive ion channel MscS C-terminal" evidence="12">
    <location>
        <begin position="690"/>
        <end position="771"/>
    </location>
</feature>
<feature type="domain" description="Mechanosensitive ion channel MscS" evidence="10">
    <location>
        <begin position="614"/>
        <end position="681"/>
    </location>
</feature>
<feature type="compositionally biased region" description="Low complexity" evidence="7">
    <location>
        <begin position="789"/>
        <end position="830"/>
    </location>
</feature>
<dbReference type="PANTHER" id="PTHR30347">
    <property type="entry name" value="POTASSIUM CHANNEL RELATED"/>
    <property type="match status" value="1"/>
</dbReference>
<keyword evidence="9" id="KW-0732">Signal</keyword>
<evidence type="ECO:0000256" key="6">
    <source>
        <dbReference type="ARBA" id="ARBA00023136"/>
    </source>
</evidence>
<dbReference type="InterPro" id="IPR023408">
    <property type="entry name" value="MscS_beta-dom_sf"/>
</dbReference>
<dbReference type="InterPro" id="IPR052702">
    <property type="entry name" value="MscS-like_channel"/>
</dbReference>
<feature type="transmembrane region" description="Helical" evidence="8">
    <location>
        <begin position="413"/>
        <end position="434"/>
    </location>
</feature>
<dbReference type="Proteomes" id="UP000199302">
    <property type="component" value="Unassembled WGS sequence"/>
</dbReference>
<dbReference type="GO" id="GO:0005886">
    <property type="term" value="C:plasma membrane"/>
    <property type="evidence" value="ECO:0007669"/>
    <property type="project" value="UniProtKB-SubCell"/>
</dbReference>
<evidence type="ECO:0000256" key="5">
    <source>
        <dbReference type="ARBA" id="ARBA00022989"/>
    </source>
</evidence>
<sequence>MSLRDLSRRALFALASALLAVGLLTAALAQQDTSPPDYETYERRASAAEQLLDSDTASNAELEDIRAQIVTWRAQFEAAENTNATRIETLQSQIEALGPAPDTEAGETEPEEIAARRQELLAQLTALETPRVNANTARVRADSLIDGIDREIRARQNEALLEREAMPLNPANWERAFAALRSVAVEIGREVSGNLSAQRLAELETTWPRVFGILAIALILLLRSQRWIARLAHHVQERRQRRGRIALAFLISLGQVFFPVAGAILFVVAFINTGIPGETGTVFLRALIGFLATTFIALWLARSLFPENTQQPAAFSLSDDLRRGARVSFIATGVLAGFSVVLGAFVGLDLVPPATRGVFLLPFYAGLGLLYFRLARYITRSIAENTHAEAETPAPEGEEESDGAGLSRQIPRLLSGFLTLVAVTGPLLAAAGYVNAAQSIMLPTALTLGVLALLAALQRPIRDLYALAANVSMDEARDALIPVLINFGLAVLALPALALIWGVRATELGELFMTFSRGFSIGETQITPGALIKVLLVFLAALTATRLLQLALKSSVLPRTSLEVGAQNAIRSGVGYVGIALAALIAINAGGIDLTALAFILSALSVGIGFGLQNVVQNFVSGIILLIERPISEGDWIEVGGNMGIVKSISVRSTVIETFDKQQLIVPNGDFISGTVTNWTRGSPLGRAVILVGVAYGTDTRKVEEILLEIARGHPDVMSYPEPGVDFMGFGADSLDFRMRAMLYDVHKLVAVKSELHHRITERFAREGIEIPFAQRDLWLRNPETLTRPAPGGAPEPSGAESAPDAPAPAAKSDSKPTAENAANTSANTGGNMGDPEQG</sequence>
<feature type="transmembrane region" description="Helical" evidence="8">
    <location>
        <begin position="440"/>
        <end position="458"/>
    </location>
</feature>
<gene>
    <name evidence="13" type="ORF">SAMN04515673_103307</name>
</gene>
<feature type="transmembrane region" description="Helical" evidence="8">
    <location>
        <begin position="245"/>
        <end position="271"/>
    </location>
</feature>
<dbReference type="Gene3D" id="1.10.287.1260">
    <property type="match status" value="1"/>
</dbReference>
<feature type="region of interest" description="Disordered" evidence="7">
    <location>
        <begin position="782"/>
        <end position="839"/>
    </location>
</feature>
<dbReference type="Gene3D" id="3.30.70.100">
    <property type="match status" value="1"/>
</dbReference>
<comment type="similarity">
    <text evidence="2">Belongs to the MscS (TC 1.A.23) family.</text>
</comment>
<feature type="transmembrane region" description="Helical" evidence="8">
    <location>
        <begin position="206"/>
        <end position="224"/>
    </location>
</feature>
<dbReference type="GO" id="GO:0008381">
    <property type="term" value="F:mechanosensitive monoatomic ion channel activity"/>
    <property type="evidence" value="ECO:0007669"/>
    <property type="project" value="UniProtKB-ARBA"/>
</dbReference>
<dbReference type="Pfam" id="PF12607">
    <property type="entry name" value="DUF3772"/>
    <property type="match status" value="1"/>
</dbReference>
<feature type="transmembrane region" description="Helical" evidence="8">
    <location>
        <begin position="283"/>
        <end position="305"/>
    </location>
</feature>
<dbReference type="Pfam" id="PF21082">
    <property type="entry name" value="MS_channel_3rd"/>
    <property type="match status" value="1"/>
</dbReference>
<dbReference type="SUPFAM" id="SSF50182">
    <property type="entry name" value="Sm-like ribonucleoproteins"/>
    <property type="match status" value="1"/>
</dbReference>
<dbReference type="InterPro" id="IPR011014">
    <property type="entry name" value="MscS_channel_TM-2"/>
</dbReference>
<feature type="transmembrane region" description="Helical" evidence="8">
    <location>
        <begin position="354"/>
        <end position="372"/>
    </location>
</feature>
<dbReference type="SUPFAM" id="SSF82689">
    <property type="entry name" value="Mechanosensitive channel protein MscS (YggB), C-terminal domain"/>
    <property type="match status" value="1"/>
</dbReference>
<dbReference type="InterPro" id="IPR010920">
    <property type="entry name" value="LSM_dom_sf"/>
</dbReference>
<accession>A0A1I6DI57</accession>